<dbReference type="RefSeq" id="WP_344886547.1">
    <property type="nucleotide sequence ID" value="NZ_BAAAZP010000116.1"/>
</dbReference>
<dbReference type="Proteomes" id="UP001500902">
    <property type="component" value="Unassembled WGS sequence"/>
</dbReference>
<sequence length="133" mass="14129">MLRRALSGAFAVAVAGLVTAAVPAAGVSAHSRAASDYDDVAAAIVDFDGKLNNGRNVITSWRAGVGRYCVQLAPKVDAARSLIQVTPRVARRVPYIAYRNPSETCSRHNTLTIAVYEIQTGRLADSGFDLLVL</sequence>
<comment type="caution">
    <text evidence="2">The sequence shown here is derived from an EMBL/GenBank/DDBJ whole genome shotgun (WGS) entry which is preliminary data.</text>
</comment>
<feature type="signal peptide" evidence="1">
    <location>
        <begin position="1"/>
        <end position="20"/>
    </location>
</feature>
<proteinExistence type="predicted"/>
<name>A0ABP7CGQ7_9ACTN</name>
<gene>
    <name evidence="2" type="ORF">GCM10022224_064580</name>
</gene>
<protein>
    <submittedName>
        <fullName evidence="2">Uncharacterized protein</fullName>
    </submittedName>
</protein>
<accession>A0ABP7CGQ7</accession>
<keyword evidence="3" id="KW-1185">Reference proteome</keyword>
<evidence type="ECO:0000256" key="1">
    <source>
        <dbReference type="SAM" id="SignalP"/>
    </source>
</evidence>
<evidence type="ECO:0000313" key="3">
    <source>
        <dbReference type="Proteomes" id="UP001500902"/>
    </source>
</evidence>
<organism evidence="2 3">
    <name type="scientific">Nonomuraea antimicrobica</name>
    <dbReference type="NCBI Taxonomy" id="561173"/>
    <lineage>
        <taxon>Bacteria</taxon>
        <taxon>Bacillati</taxon>
        <taxon>Actinomycetota</taxon>
        <taxon>Actinomycetes</taxon>
        <taxon>Streptosporangiales</taxon>
        <taxon>Streptosporangiaceae</taxon>
        <taxon>Nonomuraea</taxon>
    </lineage>
</organism>
<feature type="chain" id="PRO_5045942575" evidence="1">
    <location>
        <begin position="21"/>
        <end position="133"/>
    </location>
</feature>
<reference evidence="3" key="1">
    <citation type="journal article" date="2019" name="Int. J. Syst. Evol. Microbiol.">
        <title>The Global Catalogue of Microorganisms (GCM) 10K type strain sequencing project: providing services to taxonomists for standard genome sequencing and annotation.</title>
        <authorList>
            <consortium name="The Broad Institute Genomics Platform"/>
            <consortium name="The Broad Institute Genome Sequencing Center for Infectious Disease"/>
            <person name="Wu L."/>
            <person name="Ma J."/>
        </authorList>
    </citation>
    <scope>NUCLEOTIDE SEQUENCE [LARGE SCALE GENOMIC DNA]</scope>
    <source>
        <strain evidence="3">JCM 16904</strain>
    </source>
</reference>
<dbReference type="EMBL" id="BAAAZP010000116">
    <property type="protein sequence ID" value="GAA3690239.1"/>
    <property type="molecule type" value="Genomic_DNA"/>
</dbReference>
<keyword evidence="1" id="KW-0732">Signal</keyword>
<evidence type="ECO:0000313" key="2">
    <source>
        <dbReference type="EMBL" id="GAA3690239.1"/>
    </source>
</evidence>